<keyword evidence="1" id="KW-1133">Transmembrane helix</keyword>
<evidence type="ECO:0000256" key="1">
    <source>
        <dbReference type="SAM" id="Phobius"/>
    </source>
</evidence>
<keyword evidence="2" id="KW-1185">Reference proteome</keyword>
<protein>
    <submittedName>
        <fullName evidence="3">Uncharacterized protein LOC100207736 isoform X3</fullName>
    </submittedName>
</protein>
<reference evidence="3" key="1">
    <citation type="submission" date="2025-08" db="UniProtKB">
        <authorList>
            <consortium name="RefSeq"/>
        </authorList>
    </citation>
    <scope>IDENTIFICATION</scope>
</reference>
<dbReference type="Proteomes" id="UP001652625">
    <property type="component" value="Chromosome 13"/>
</dbReference>
<organism evidence="2 3">
    <name type="scientific">Hydra vulgaris</name>
    <name type="common">Hydra</name>
    <name type="synonym">Hydra attenuata</name>
    <dbReference type="NCBI Taxonomy" id="6087"/>
    <lineage>
        <taxon>Eukaryota</taxon>
        <taxon>Metazoa</taxon>
        <taxon>Cnidaria</taxon>
        <taxon>Hydrozoa</taxon>
        <taxon>Hydroidolina</taxon>
        <taxon>Anthoathecata</taxon>
        <taxon>Aplanulata</taxon>
        <taxon>Hydridae</taxon>
        <taxon>Hydra</taxon>
    </lineage>
</organism>
<evidence type="ECO:0000313" key="2">
    <source>
        <dbReference type="Proteomes" id="UP001652625"/>
    </source>
</evidence>
<dbReference type="GeneID" id="100207736"/>
<evidence type="ECO:0000313" key="3">
    <source>
        <dbReference type="RefSeq" id="XP_065673047.1"/>
    </source>
</evidence>
<name>A0ABM4DF44_HYDVU</name>
<feature type="transmembrane region" description="Helical" evidence="1">
    <location>
        <begin position="484"/>
        <end position="503"/>
    </location>
</feature>
<keyword evidence="1" id="KW-0812">Transmembrane</keyword>
<proteinExistence type="predicted"/>
<keyword evidence="1" id="KW-0472">Membrane</keyword>
<dbReference type="RefSeq" id="XP_065673047.1">
    <property type="nucleotide sequence ID" value="XM_065816975.1"/>
</dbReference>
<gene>
    <name evidence="3" type="primary">LOC100207736</name>
</gene>
<sequence length="633" mass="72522">MNDQQNPLLEFDHSQGVSYSNNQESFFRSLINSDLQNGFLDERNTQDDFMENIGINNNFLQFHFETNPYSFEIVYKNFPEVFYKKQRREKNKSMQRIDNGEISFLLDFKTAEAFIPEIPNVTIKVRRNTIEYSKEVPIIKVKYEVVEATKLLVNLDLDSVYEDENGYKVYELEKCLHSDLKFHLKIEVQFANNYIVAKYTRNFTLKGKKRSRNDEKKQKLSLHDQGSALCNEEIISSETLRNSSSSSISSMFSRFQDSERVIACKKLVTQHIEAKSLQVDQLKCGTAIYTSNGDIAYHWPLENPNERFEEGEVVGFIADAIGKYALRKLTLQNCKEALLKGVISRSYYLEAQVPKDGRRSETICLMGIVPVQVKGSVCINDALYASPNHPGFAVSGYHLTEKELRGAALVGYAFSSQKVDDEFAQGSSRFLKEGMVQAGVSVLETVSQCLHDVRLQKLEDSIEEKLEAVKHVQKKSKNCTCICFAVTILVFVLFSALLLQVFLPGSKLRLAVCSYGSLRRISKFFFMRNNGFINTDNVVRVTGIEFDLPRLKKKTSKSMHDSENGNKKDFRYYLNVKKCAFSGIRNDENSLSYDIYGPDEFAIDINCTKVYYFDDIHNIWKPYTIADALFCES</sequence>
<accession>A0ABM4DF44</accession>